<sequence length="215" mass="20831">MQYKALATVLFAAAAVAAPADFDLSDLKSYQEVASQVESAVPTEWAKNVATDPKFAQSVWKDLEAGTYPPWYSSLPADIKSSAPKPSEIAQGISKYGDAYSKYDDYMTAFLGTATATITGSGSGTASRSVATATGPSATSGSSSGTVTPSPSSSGSASSSASGSASGSASPSGSDAASSSADATATSTGGAPAATGPVAMGLAGAAGVLGLALAL</sequence>
<name>A0A9W9M0C7_9EURO</name>
<evidence type="ECO:0000256" key="2">
    <source>
        <dbReference type="SAM" id="SignalP"/>
    </source>
</evidence>
<comment type="caution">
    <text evidence="3">The sequence shown here is derived from an EMBL/GenBank/DDBJ whole genome shotgun (WGS) entry which is preliminary data.</text>
</comment>
<organism evidence="3 4">
    <name type="scientific">Penicillium capsulatum</name>
    <dbReference type="NCBI Taxonomy" id="69766"/>
    <lineage>
        <taxon>Eukaryota</taxon>
        <taxon>Fungi</taxon>
        <taxon>Dikarya</taxon>
        <taxon>Ascomycota</taxon>
        <taxon>Pezizomycotina</taxon>
        <taxon>Eurotiomycetes</taxon>
        <taxon>Eurotiomycetidae</taxon>
        <taxon>Eurotiales</taxon>
        <taxon>Aspergillaceae</taxon>
        <taxon>Penicillium</taxon>
    </lineage>
</organism>
<dbReference type="AlphaFoldDB" id="A0A9W9M0C7"/>
<dbReference type="OrthoDB" id="5419608at2759"/>
<accession>A0A9W9M0C7</accession>
<evidence type="ECO:0000313" key="4">
    <source>
        <dbReference type="Proteomes" id="UP001146351"/>
    </source>
</evidence>
<feature type="signal peptide" evidence="2">
    <location>
        <begin position="1"/>
        <end position="17"/>
    </location>
</feature>
<evidence type="ECO:0000313" key="3">
    <source>
        <dbReference type="EMBL" id="KAJ5183082.1"/>
    </source>
</evidence>
<evidence type="ECO:0000256" key="1">
    <source>
        <dbReference type="SAM" id="MobiDB-lite"/>
    </source>
</evidence>
<feature type="region of interest" description="Disordered" evidence="1">
    <location>
        <begin position="120"/>
        <end position="191"/>
    </location>
</feature>
<dbReference type="EMBL" id="JAPQKO010000001">
    <property type="protein sequence ID" value="KAJ5183082.1"/>
    <property type="molecule type" value="Genomic_DNA"/>
</dbReference>
<dbReference type="Proteomes" id="UP001146351">
    <property type="component" value="Unassembled WGS sequence"/>
</dbReference>
<proteinExistence type="predicted"/>
<reference evidence="3" key="1">
    <citation type="submission" date="2022-11" db="EMBL/GenBank/DDBJ databases">
        <authorList>
            <person name="Petersen C."/>
        </authorList>
    </citation>
    <scope>NUCLEOTIDE SEQUENCE</scope>
    <source>
        <strain evidence="3">IBT 21917</strain>
    </source>
</reference>
<reference evidence="3" key="2">
    <citation type="journal article" date="2023" name="IMA Fungus">
        <title>Comparative genomic study of the Penicillium genus elucidates a diverse pangenome and 15 lateral gene transfer events.</title>
        <authorList>
            <person name="Petersen C."/>
            <person name="Sorensen T."/>
            <person name="Nielsen M.R."/>
            <person name="Sondergaard T.E."/>
            <person name="Sorensen J.L."/>
            <person name="Fitzpatrick D.A."/>
            <person name="Frisvad J.C."/>
            <person name="Nielsen K.L."/>
        </authorList>
    </citation>
    <scope>NUCLEOTIDE SEQUENCE</scope>
    <source>
        <strain evidence="3">IBT 21917</strain>
    </source>
</reference>
<keyword evidence="4" id="KW-1185">Reference proteome</keyword>
<feature type="chain" id="PRO_5040860764" evidence="2">
    <location>
        <begin position="18"/>
        <end position="215"/>
    </location>
</feature>
<protein>
    <submittedName>
        <fullName evidence="3">Uncharacterized protein</fullName>
    </submittedName>
</protein>
<gene>
    <name evidence="3" type="ORF">N7492_000698</name>
</gene>
<keyword evidence="2" id="KW-0732">Signal</keyword>